<dbReference type="GO" id="GO:0006631">
    <property type="term" value="P:fatty acid metabolic process"/>
    <property type="evidence" value="ECO:0007669"/>
    <property type="project" value="TreeGrafter"/>
</dbReference>
<feature type="domain" description="AMP-dependent synthetase/ligase" evidence="3">
    <location>
        <begin position="174"/>
        <end position="324"/>
    </location>
</feature>
<dbReference type="InterPro" id="IPR000873">
    <property type="entry name" value="AMP-dep_synth/lig_dom"/>
</dbReference>
<gene>
    <name evidence="4" type="primary">menE_1</name>
    <name evidence="4" type="ORF">HAPAU_06500</name>
</gene>
<dbReference type="AlphaFoldDB" id="A0A151AHQ9"/>
<dbReference type="PANTHER" id="PTHR43201">
    <property type="entry name" value="ACYL-COA SYNTHETASE"/>
    <property type="match status" value="1"/>
</dbReference>
<comment type="similarity">
    <text evidence="1">Belongs to the ATP-dependent AMP-binding enzyme family.</text>
</comment>
<dbReference type="PANTHER" id="PTHR43201:SF5">
    <property type="entry name" value="MEDIUM-CHAIN ACYL-COA LIGASE ACSF2, MITOCHONDRIAL"/>
    <property type="match status" value="1"/>
</dbReference>
<dbReference type="Proteomes" id="UP000075321">
    <property type="component" value="Unassembled WGS sequence"/>
</dbReference>
<dbReference type="InterPro" id="IPR042099">
    <property type="entry name" value="ANL_N_sf"/>
</dbReference>
<accession>A0A151AHQ9</accession>
<comment type="caution">
    <text evidence="4">The sequence shown here is derived from an EMBL/GenBank/DDBJ whole genome shotgun (WGS) entry which is preliminary data.</text>
</comment>
<dbReference type="OrthoDB" id="201576at2157"/>
<evidence type="ECO:0000259" key="3">
    <source>
        <dbReference type="Pfam" id="PF00501"/>
    </source>
</evidence>
<reference evidence="4 5" key="1">
    <citation type="submission" date="2016-02" db="EMBL/GenBank/DDBJ databases">
        <title>Genome sequence of Halalkalicoccus paucihalophilus DSM 24557.</title>
        <authorList>
            <person name="Poehlein A."/>
            <person name="Daniel R."/>
        </authorList>
    </citation>
    <scope>NUCLEOTIDE SEQUENCE [LARGE SCALE GENOMIC DNA]</scope>
    <source>
        <strain evidence="4 5">DSM 24557</strain>
    </source>
</reference>
<evidence type="ECO:0000256" key="1">
    <source>
        <dbReference type="ARBA" id="ARBA00006432"/>
    </source>
</evidence>
<dbReference type="EMBL" id="LTAZ01000002">
    <property type="protein sequence ID" value="KYH27198.1"/>
    <property type="molecule type" value="Genomic_DNA"/>
</dbReference>
<sequence>MTLSLSRRAALWGERPAVIDTSEGRRYSYAQLDSLADRFARKLAGLGVESGDRIALLARDRTEVLALVFAARRVGCALAFLSPYRSKSEIADLVSRLDPRLVLHEEAESDRLWKVRSTTNFGELADTEGDEYDPEESTVDPWLLFQSPDGADSTVYTYSATSAEWNCIAGLTAWGLGRSRVANLASLFRTDGLLVGVLPALYAGGTVLLHRAFRPDPALELIERHDATHVYGTPLEFDRLTGAEGFSMANFASVEAFYSSVPLPAELHDAYLVADHPVGRLFGTPAVPHLLAFPPGRGDVLEKGESVGRPVLDCEVRINEDRLEARGPVVAEGTLDEAFEGWVETGVRARCDDDGDYWIEDDN</sequence>
<dbReference type="Pfam" id="PF00501">
    <property type="entry name" value="AMP-binding"/>
    <property type="match status" value="2"/>
</dbReference>
<feature type="domain" description="AMP-dependent synthetase/ligase" evidence="3">
    <location>
        <begin position="6"/>
        <end position="114"/>
    </location>
</feature>
<keyword evidence="2 4" id="KW-0436">Ligase</keyword>
<dbReference type="RefSeq" id="WP_066379488.1">
    <property type="nucleotide sequence ID" value="NZ_LTAZ01000002.1"/>
</dbReference>
<evidence type="ECO:0000313" key="5">
    <source>
        <dbReference type="Proteomes" id="UP000075321"/>
    </source>
</evidence>
<keyword evidence="5" id="KW-1185">Reference proteome</keyword>
<protein>
    <submittedName>
        <fullName evidence="4">2-succinylbenzoate--CoA ligase</fullName>
        <ecNumber evidence="4">6.2.1.26</ecNumber>
    </submittedName>
</protein>
<organism evidence="4 5">
    <name type="scientific">Halalkalicoccus paucihalophilus</name>
    <dbReference type="NCBI Taxonomy" id="1008153"/>
    <lineage>
        <taxon>Archaea</taxon>
        <taxon>Methanobacteriati</taxon>
        <taxon>Methanobacteriota</taxon>
        <taxon>Stenosarchaea group</taxon>
        <taxon>Halobacteria</taxon>
        <taxon>Halobacteriales</taxon>
        <taxon>Halococcaceae</taxon>
        <taxon>Halalkalicoccus</taxon>
    </lineage>
</organism>
<dbReference type="GO" id="GO:0008756">
    <property type="term" value="F:o-succinylbenzoate-CoA ligase activity"/>
    <property type="evidence" value="ECO:0007669"/>
    <property type="project" value="UniProtKB-EC"/>
</dbReference>
<dbReference type="SUPFAM" id="SSF56801">
    <property type="entry name" value="Acetyl-CoA synthetase-like"/>
    <property type="match status" value="1"/>
</dbReference>
<name>A0A151AHQ9_9EURY</name>
<evidence type="ECO:0000313" key="4">
    <source>
        <dbReference type="EMBL" id="KYH27198.1"/>
    </source>
</evidence>
<evidence type="ECO:0000256" key="2">
    <source>
        <dbReference type="ARBA" id="ARBA00022598"/>
    </source>
</evidence>
<dbReference type="Gene3D" id="3.40.50.12780">
    <property type="entry name" value="N-terminal domain of ligase-like"/>
    <property type="match status" value="1"/>
</dbReference>
<dbReference type="GO" id="GO:0031956">
    <property type="term" value="F:medium-chain fatty acid-CoA ligase activity"/>
    <property type="evidence" value="ECO:0007669"/>
    <property type="project" value="TreeGrafter"/>
</dbReference>
<dbReference type="PATRIC" id="fig|1008153.3.peg.652"/>
<dbReference type="EC" id="6.2.1.26" evidence="4"/>
<proteinExistence type="inferred from homology"/>